<keyword evidence="4 9" id="KW-0808">Transferase</keyword>
<evidence type="ECO:0000256" key="6">
    <source>
        <dbReference type="ARBA" id="ARBA00022771"/>
    </source>
</evidence>
<gene>
    <name evidence="13" type="ORF">BaRGS_00002760</name>
</gene>
<dbReference type="InterPro" id="IPR039398">
    <property type="entry name" value="Deltex_fam"/>
</dbReference>
<proteinExistence type="inferred from homology"/>
<feature type="region of interest" description="Disordered" evidence="10">
    <location>
        <begin position="1"/>
        <end position="29"/>
    </location>
</feature>
<evidence type="ECO:0000256" key="10">
    <source>
        <dbReference type="SAM" id="MobiDB-lite"/>
    </source>
</evidence>
<comment type="catalytic activity">
    <reaction evidence="1 9">
        <text>S-ubiquitinyl-[E2 ubiquitin-conjugating enzyme]-L-cysteine + [acceptor protein]-L-lysine = [E2 ubiquitin-conjugating enzyme]-L-cysteine + N(6)-ubiquitinyl-[acceptor protein]-L-lysine.</text>
        <dbReference type="EC" id="2.3.2.27"/>
    </reaction>
</comment>
<dbReference type="SMART" id="SM00184">
    <property type="entry name" value="RING"/>
    <property type="match status" value="1"/>
</dbReference>
<dbReference type="Gene3D" id="3.30.720.50">
    <property type="match status" value="1"/>
</dbReference>
<evidence type="ECO:0000256" key="4">
    <source>
        <dbReference type="ARBA" id="ARBA00022679"/>
    </source>
</evidence>
<dbReference type="CDD" id="cd09633">
    <property type="entry name" value="Deltex_C"/>
    <property type="match status" value="1"/>
</dbReference>
<dbReference type="PROSITE" id="PS50918">
    <property type="entry name" value="WWE"/>
    <property type="match status" value="1"/>
</dbReference>
<dbReference type="GO" id="GO:0061630">
    <property type="term" value="F:ubiquitin protein ligase activity"/>
    <property type="evidence" value="ECO:0007669"/>
    <property type="project" value="UniProtKB-UniRule"/>
</dbReference>
<evidence type="ECO:0000256" key="3">
    <source>
        <dbReference type="ARBA" id="ARBA00009413"/>
    </source>
</evidence>
<organism evidence="13 14">
    <name type="scientific">Batillaria attramentaria</name>
    <dbReference type="NCBI Taxonomy" id="370345"/>
    <lineage>
        <taxon>Eukaryota</taxon>
        <taxon>Metazoa</taxon>
        <taxon>Spiralia</taxon>
        <taxon>Lophotrochozoa</taxon>
        <taxon>Mollusca</taxon>
        <taxon>Gastropoda</taxon>
        <taxon>Caenogastropoda</taxon>
        <taxon>Sorbeoconcha</taxon>
        <taxon>Cerithioidea</taxon>
        <taxon>Batillariidae</taxon>
        <taxon>Batillaria</taxon>
    </lineage>
</organism>
<keyword evidence="9" id="KW-0963">Cytoplasm</keyword>
<comment type="similarity">
    <text evidence="3 9">Belongs to the Deltex family.</text>
</comment>
<evidence type="ECO:0000259" key="11">
    <source>
        <dbReference type="PROSITE" id="PS50089"/>
    </source>
</evidence>
<evidence type="ECO:0000313" key="14">
    <source>
        <dbReference type="Proteomes" id="UP001519460"/>
    </source>
</evidence>
<comment type="subcellular location">
    <subcellularLocation>
        <location evidence="9">Cytoplasm</location>
    </subcellularLocation>
</comment>
<dbReference type="SUPFAM" id="SSF57850">
    <property type="entry name" value="RING/U-box"/>
    <property type="match status" value="1"/>
</dbReference>
<evidence type="ECO:0000256" key="2">
    <source>
        <dbReference type="ARBA" id="ARBA00004906"/>
    </source>
</evidence>
<dbReference type="GO" id="GO:0008270">
    <property type="term" value="F:zinc ion binding"/>
    <property type="evidence" value="ECO:0007669"/>
    <property type="project" value="UniProtKB-KW"/>
</dbReference>
<comment type="pathway">
    <text evidence="2 9">Protein modification; protein ubiquitination.</text>
</comment>
<keyword evidence="14" id="KW-1185">Reference proteome</keyword>
<protein>
    <recommendedName>
        <fullName evidence="9">E3 ubiquitin-protein ligase</fullName>
        <ecNumber evidence="9">2.3.2.27</ecNumber>
    </recommendedName>
</protein>
<accession>A0ABD0M3U2</accession>
<dbReference type="InterPro" id="IPR037197">
    <property type="entry name" value="WWE_dom_sf"/>
</dbReference>
<dbReference type="InterPro" id="IPR013083">
    <property type="entry name" value="Znf_RING/FYVE/PHD"/>
</dbReference>
<dbReference type="GO" id="GO:0016567">
    <property type="term" value="P:protein ubiquitination"/>
    <property type="evidence" value="ECO:0007669"/>
    <property type="project" value="UniProtKB-UniRule"/>
</dbReference>
<evidence type="ECO:0000256" key="8">
    <source>
        <dbReference type="PROSITE-ProRule" id="PRU00175"/>
    </source>
</evidence>
<feature type="compositionally biased region" description="Low complexity" evidence="10">
    <location>
        <begin position="194"/>
        <end position="247"/>
    </location>
</feature>
<evidence type="ECO:0000256" key="5">
    <source>
        <dbReference type="ARBA" id="ARBA00022723"/>
    </source>
</evidence>
<evidence type="ECO:0000256" key="7">
    <source>
        <dbReference type="ARBA" id="ARBA00022833"/>
    </source>
</evidence>
<dbReference type="InterPro" id="IPR004170">
    <property type="entry name" value="WWE_dom"/>
</dbReference>
<feature type="region of interest" description="Disordered" evidence="10">
    <location>
        <begin position="303"/>
        <end position="379"/>
    </location>
</feature>
<dbReference type="Gene3D" id="3.30.390.130">
    <property type="match status" value="1"/>
</dbReference>
<keyword evidence="6 8" id="KW-0863">Zinc-finger</keyword>
<sequence length="628" mass="66871">MASSSSASSVGSNLQGAAHHDSPQSFLPSAESPRTAVVWEWSVMHQMSGTLYDMEIAVLIEDAFHSGKGMLDLSTSQFRLPYTVRIQTGKTRTIRRTSLKVPYPSAAAAPMSFSRLTSQLPATLHVNQPSASCQPGPSASSPMMMVPAAVPASNSVTHKRTFSTSGVDSGSDSDDGSGKSPPGRHGKYRRSTRSKSAASGAAGAPVSKGSKSSGLPSATQTSGSTQASTASGLASTSLSSLALSQTSPARTSMPGMLPPGVVASSRPPASAACAKSAQQPYVPQFPLSLVTYAQPLGANLTRGFPPMTHVPPSPNSKSQPYQHLQQQAAPQHNGWPPMHVTNVPSASQTLGRLAPSQPNPSLHSQSTSSLPASVKSRPRPGTHAGLFLLLVPRTHDEKSAEQRDESELSFSASKTAEEVLSKYMEKVSPQENEDCCICCDALTGPSSYGEGQPGQFDVIQLNKCSHMFHRLCLLAMYDSSHNHDSIQCPTCKTIYGEYIGNCPPGEMSFDIIQRSLPGFPGCNTIRGPEHPHPGRRFTARGFPRTGYLPDTDRGRKILKMLILAFKRRLMFTIGQSATTGEGDTVTWNEIHHKTEFGSNVSGHGYPDPNYLDNVTAELALKGVTDQDL</sequence>
<dbReference type="Proteomes" id="UP001519460">
    <property type="component" value="Unassembled WGS sequence"/>
</dbReference>
<keyword evidence="7 9" id="KW-0862">Zinc</keyword>
<dbReference type="EMBL" id="JACVVK020000008">
    <property type="protein sequence ID" value="KAK7506038.1"/>
    <property type="molecule type" value="Genomic_DNA"/>
</dbReference>
<dbReference type="EC" id="2.3.2.27" evidence="9"/>
<dbReference type="Pfam" id="PF18102">
    <property type="entry name" value="DTC"/>
    <property type="match status" value="1"/>
</dbReference>
<evidence type="ECO:0000313" key="13">
    <source>
        <dbReference type="EMBL" id="KAK7506038.1"/>
    </source>
</evidence>
<feature type="compositionally biased region" description="Basic residues" evidence="10">
    <location>
        <begin position="182"/>
        <end position="193"/>
    </location>
</feature>
<feature type="compositionally biased region" description="Polar residues" evidence="10">
    <location>
        <begin position="315"/>
        <end position="330"/>
    </location>
</feature>
<keyword evidence="5 9" id="KW-0479">Metal-binding</keyword>
<evidence type="ECO:0000256" key="1">
    <source>
        <dbReference type="ARBA" id="ARBA00000900"/>
    </source>
</evidence>
<dbReference type="PROSITE" id="PS50089">
    <property type="entry name" value="ZF_RING_2"/>
    <property type="match status" value="1"/>
</dbReference>
<comment type="caution">
    <text evidence="13">The sequence shown here is derived from an EMBL/GenBank/DDBJ whole genome shotgun (WGS) entry which is preliminary data.</text>
</comment>
<dbReference type="SUPFAM" id="SSF117839">
    <property type="entry name" value="WWE domain"/>
    <property type="match status" value="1"/>
</dbReference>
<dbReference type="InterPro" id="IPR039396">
    <property type="entry name" value="Deltex_C"/>
</dbReference>
<dbReference type="AlphaFoldDB" id="A0ABD0M3U2"/>
<reference evidence="13 14" key="1">
    <citation type="journal article" date="2023" name="Sci. Data">
        <title>Genome assembly of the Korean intertidal mud-creeper Batillaria attramentaria.</title>
        <authorList>
            <person name="Patra A.K."/>
            <person name="Ho P.T."/>
            <person name="Jun S."/>
            <person name="Lee S.J."/>
            <person name="Kim Y."/>
            <person name="Won Y.J."/>
        </authorList>
    </citation>
    <scope>NUCLEOTIDE SEQUENCE [LARGE SCALE GENOMIC DNA]</scope>
    <source>
        <strain evidence="13">Wonlab-2016</strain>
    </source>
</reference>
<evidence type="ECO:0000256" key="9">
    <source>
        <dbReference type="RuleBase" id="RU367105"/>
    </source>
</evidence>
<feature type="compositionally biased region" description="Polar residues" evidence="10">
    <location>
        <begin position="359"/>
        <end position="371"/>
    </location>
</feature>
<dbReference type="InterPro" id="IPR039399">
    <property type="entry name" value="Deltex_C_sf"/>
</dbReference>
<name>A0ABD0M3U2_9CAEN</name>
<dbReference type="InterPro" id="IPR001841">
    <property type="entry name" value="Znf_RING"/>
</dbReference>
<dbReference type="PANTHER" id="PTHR12622">
    <property type="entry name" value="DELTEX-RELATED"/>
    <property type="match status" value="1"/>
</dbReference>
<feature type="domain" description="RING-type" evidence="11">
    <location>
        <begin position="435"/>
        <end position="492"/>
    </location>
</feature>
<feature type="domain" description="WWE" evidence="12">
    <location>
        <begin position="25"/>
        <end position="100"/>
    </location>
</feature>
<evidence type="ECO:0000259" key="12">
    <source>
        <dbReference type="PROSITE" id="PS50918"/>
    </source>
</evidence>
<dbReference type="Gene3D" id="3.30.40.10">
    <property type="entry name" value="Zinc/RING finger domain, C3HC4 (zinc finger)"/>
    <property type="match status" value="1"/>
</dbReference>
<feature type="compositionally biased region" description="Low complexity" evidence="10">
    <location>
        <begin position="258"/>
        <end position="267"/>
    </location>
</feature>
<feature type="region of interest" description="Disordered" evidence="10">
    <location>
        <begin position="152"/>
        <end position="267"/>
    </location>
</feature>
<dbReference type="GO" id="GO:0005737">
    <property type="term" value="C:cytoplasm"/>
    <property type="evidence" value="ECO:0007669"/>
    <property type="project" value="UniProtKB-SubCell"/>
</dbReference>